<dbReference type="Proteomes" id="UP000800038">
    <property type="component" value="Unassembled WGS sequence"/>
</dbReference>
<feature type="compositionally biased region" description="Low complexity" evidence="1">
    <location>
        <begin position="116"/>
        <end position="128"/>
    </location>
</feature>
<gene>
    <name evidence="2" type="ORF">EJ02DRAFT_197880</name>
</gene>
<dbReference type="OrthoDB" id="5423493at2759"/>
<protein>
    <submittedName>
        <fullName evidence="2">Uncharacterized protein</fullName>
    </submittedName>
</protein>
<feature type="compositionally biased region" description="Acidic residues" evidence="1">
    <location>
        <begin position="216"/>
        <end position="235"/>
    </location>
</feature>
<feature type="compositionally biased region" description="Polar residues" evidence="1">
    <location>
        <begin position="131"/>
        <end position="141"/>
    </location>
</feature>
<evidence type="ECO:0000313" key="3">
    <source>
        <dbReference type="Proteomes" id="UP000800038"/>
    </source>
</evidence>
<proteinExistence type="predicted"/>
<feature type="compositionally biased region" description="Basic residues" evidence="1">
    <location>
        <begin position="456"/>
        <end position="467"/>
    </location>
</feature>
<keyword evidence="3" id="KW-1185">Reference proteome</keyword>
<feature type="region of interest" description="Disordered" evidence="1">
    <location>
        <begin position="1"/>
        <end position="498"/>
    </location>
</feature>
<feature type="compositionally biased region" description="Acidic residues" evidence="1">
    <location>
        <begin position="368"/>
        <end position="378"/>
    </location>
</feature>
<feature type="compositionally biased region" description="Polar residues" evidence="1">
    <location>
        <begin position="336"/>
        <end position="353"/>
    </location>
</feature>
<name>A0A6A5T543_9PLEO</name>
<sequence length="536" mass="58565">MPRPPRTKVASRVAKPTKEKAAAPARKQPAKPATTRFAKASEAVNSFSEDSDGLVTKSKSKSTRPRRTIPSEKTPERVDGAELTMTGALPTEEELAVPSIKDRTPASNASKRARTTRGSTRSSATKASPSVAETTRKQSLVQDAHEEDVQVEEDSGFGDLTFSSLGSDSPAHGTRPPSAIKVGATPGREASILALTNFKRRARQPSLLRMVQQTTDIEDNDRDDLDNTDNFDFDDFLPQAESTPLNVRSNAPEEETRTDSGAQVSSSGSRGTKRKLSSVVQVPRSSPPFSPVSGRDVESERSPSPSLPELLPSRDEVIEQTQDDQEAMSETLAPPMSSSPVCEISNPAQSPAQTRPRRRGRPAKTPVSDEESEAEETETPTKAKRGAKKKAQQNISTAQLKNLLPRRRNRIRDRDEFNIESSSDMEQVDSDQDELQMPERRIRQRPGAGKLASPKATKKTARGKKSAQKATKTYSRRISSDKENQDAGQGAEDTTAVSAIEHSEKLAAIRKKFEEVDAFELEFESVDVTTSSSPFR</sequence>
<feature type="compositionally biased region" description="Low complexity" evidence="1">
    <location>
        <begin position="302"/>
        <end position="311"/>
    </location>
</feature>
<feature type="compositionally biased region" description="Polar residues" evidence="1">
    <location>
        <begin position="259"/>
        <end position="270"/>
    </location>
</feature>
<dbReference type="AlphaFoldDB" id="A0A6A5T543"/>
<feature type="compositionally biased region" description="Acidic residues" evidence="1">
    <location>
        <begin position="426"/>
        <end position="436"/>
    </location>
</feature>
<dbReference type="EMBL" id="ML976001">
    <property type="protein sequence ID" value="KAF1946839.1"/>
    <property type="molecule type" value="Genomic_DNA"/>
</dbReference>
<evidence type="ECO:0000313" key="2">
    <source>
        <dbReference type="EMBL" id="KAF1946839.1"/>
    </source>
</evidence>
<feature type="compositionally biased region" description="Basic residues" evidence="1">
    <location>
        <begin position="382"/>
        <end position="391"/>
    </location>
</feature>
<feature type="compositionally biased region" description="Basic and acidic residues" evidence="1">
    <location>
        <begin position="69"/>
        <end position="80"/>
    </location>
</feature>
<evidence type="ECO:0000256" key="1">
    <source>
        <dbReference type="SAM" id="MobiDB-lite"/>
    </source>
</evidence>
<organism evidence="2 3">
    <name type="scientific">Clathrospora elynae</name>
    <dbReference type="NCBI Taxonomy" id="706981"/>
    <lineage>
        <taxon>Eukaryota</taxon>
        <taxon>Fungi</taxon>
        <taxon>Dikarya</taxon>
        <taxon>Ascomycota</taxon>
        <taxon>Pezizomycotina</taxon>
        <taxon>Dothideomycetes</taxon>
        <taxon>Pleosporomycetidae</taxon>
        <taxon>Pleosporales</taxon>
        <taxon>Diademaceae</taxon>
        <taxon>Clathrospora</taxon>
    </lineage>
</organism>
<feature type="compositionally biased region" description="Polar residues" evidence="1">
    <location>
        <begin position="240"/>
        <end position="249"/>
    </location>
</feature>
<accession>A0A6A5T543</accession>
<feature type="compositionally biased region" description="Basic residues" evidence="1">
    <location>
        <begin position="58"/>
        <end position="67"/>
    </location>
</feature>
<reference evidence="2" key="1">
    <citation type="journal article" date="2020" name="Stud. Mycol.">
        <title>101 Dothideomycetes genomes: a test case for predicting lifestyles and emergence of pathogens.</title>
        <authorList>
            <person name="Haridas S."/>
            <person name="Albert R."/>
            <person name="Binder M."/>
            <person name="Bloem J."/>
            <person name="Labutti K."/>
            <person name="Salamov A."/>
            <person name="Andreopoulos B."/>
            <person name="Baker S."/>
            <person name="Barry K."/>
            <person name="Bills G."/>
            <person name="Bluhm B."/>
            <person name="Cannon C."/>
            <person name="Castanera R."/>
            <person name="Culley D."/>
            <person name="Daum C."/>
            <person name="Ezra D."/>
            <person name="Gonzalez J."/>
            <person name="Henrissat B."/>
            <person name="Kuo A."/>
            <person name="Liang C."/>
            <person name="Lipzen A."/>
            <person name="Lutzoni F."/>
            <person name="Magnuson J."/>
            <person name="Mondo S."/>
            <person name="Nolan M."/>
            <person name="Ohm R."/>
            <person name="Pangilinan J."/>
            <person name="Park H.-J."/>
            <person name="Ramirez L."/>
            <person name="Alfaro M."/>
            <person name="Sun H."/>
            <person name="Tritt A."/>
            <person name="Yoshinaga Y."/>
            <person name="Zwiers L.-H."/>
            <person name="Turgeon B."/>
            <person name="Goodwin S."/>
            <person name="Spatafora J."/>
            <person name="Crous P."/>
            <person name="Grigoriev I."/>
        </authorList>
    </citation>
    <scope>NUCLEOTIDE SEQUENCE</scope>
    <source>
        <strain evidence="2">CBS 161.51</strain>
    </source>
</reference>
<feature type="compositionally biased region" description="Low complexity" evidence="1">
    <location>
        <begin position="22"/>
        <end position="33"/>
    </location>
</feature>
<feature type="compositionally biased region" description="Polar residues" evidence="1">
    <location>
        <begin position="468"/>
        <end position="477"/>
    </location>
</feature>